<accession>A0A7R9K4M7</accession>
<feature type="compositionally biased region" description="Acidic residues" evidence="1">
    <location>
        <begin position="74"/>
        <end position="84"/>
    </location>
</feature>
<evidence type="ECO:0000256" key="1">
    <source>
        <dbReference type="SAM" id="MobiDB-lite"/>
    </source>
</evidence>
<gene>
    <name evidence="2" type="ORF">TGEB3V08_LOCUS9007</name>
</gene>
<feature type="compositionally biased region" description="Basic residues" evidence="1">
    <location>
        <begin position="89"/>
        <end position="98"/>
    </location>
</feature>
<protein>
    <submittedName>
        <fullName evidence="2">Uncharacterized protein</fullName>
    </submittedName>
</protein>
<feature type="region of interest" description="Disordered" evidence="1">
    <location>
        <begin position="128"/>
        <end position="150"/>
    </location>
</feature>
<feature type="compositionally biased region" description="Polar residues" evidence="1">
    <location>
        <begin position="63"/>
        <end position="72"/>
    </location>
</feature>
<sequence length="172" mass="19924">MNRDETCFNKHDRISLLSKEDPVQDRIEKARLKWYGGQHHVLVPVQVIRLTPQQLLEKDTGGVQPNQPLKPNSTEEEDKEDEDNDAGKKHGVRRRRGILKKPCRTEARLINSQSLGYWIAKLERSLEGKDRKGDGRRTVCVSEKRRTDKSKGGIMKLVRERSMQGMLNQWPD</sequence>
<organism evidence="2">
    <name type="scientific">Timema genevievae</name>
    <name type="common">Walking stick</name>
    <dbReference type="NCBI Taxonomy" id="629358"/>
    <lineage>
        <taxon>Eukaryota</taxon>
        <taxon>Metazoa</taxon>
        <taxon>Ecdysozoa</taxon>
        <taxon>Arthropoda</taxon>
        <taxon>Hexapoda</taxon>
        <taxon>Insecta</taxon>
        <taxon>Pterygota</taxon>
        <taxon>Neoptera</taxon>
        <taxon>Polyneoptera</taxon>
        <taxon>Phasmatodea</taxon>
        <taxon>Timematodea</taxon>
        <taxon>Timematoidea</taxon>
        <taxon>Timematidae</taxon>
        <taxon>Timema</taxon>
    </lineage>
</organism>
<reference evidence="2" key="1">
    <citation type="submission" date="2020-11" db="EMBL/GenBank/DDBJ databases">
        <authorList>
            <person name="Tran Van P."/>
        </authorList>
    </citation>
    <scope>NUCLEOTIDE SEQUENCE</scope>
</reference>
<name>A0A7R9K4M7_TIMGE</name>
<dbReference type="EMBL" id="OE843842">
    <property type="protein sequence ID" value="CAD7604076.1"/>
    <property type="molecule type" value="Genomic_DNA"/>
</dbReference>
<dbReference type="AlphaFoldDB" id="A0A7R9K4M7"/>
<feature type="region of interest" description="Disordered" evidence="1">
    <location>
        <begin position="56"/>
        <end position="98"/>
    </location>
</feature>
<proteinExistence type="predicted"/>
<evidence type="ECO:0000313" key="2">
    <source>
        <dbReference type="EMBL" id="CAD7604076.1"/>
    </source>
</evidence>